<feature type="compositionally biased region" description="Polar residues" evidence="1">
    <location>
        <begin position="217"/>
        <end position="238"/>
    </location>
</feature>
<feature type="compositionally biased region" description="Basic and acidic residues" evidence="1">
    <location>
        <begin position="66"/>
        <end position="87"/>
    </location>
</feature>
<feature type="compositionally biased region" description="Basic and acidic residues" evidence="1">
    <location>
        <begin position="120"/>
        <end position="129"/>
    </location>
</feature>
<feature type="compositionally biased region" description="Basic and acidic residues" evidence="1">
    <location>
        <begin position="11"/>
        <end position="22"/>
    </location>
</feature>
<gene>
    <name evidence="2" type="ORF">PENANT_c002G07161</name>
</gene>
<proteinExistence type="predicted"/>
<organism evidence="2 3">
    <name type="scientific">Penicillium antarcticum</name>
    <dbReference type="NCBI Taxonomy" id="416450"/>
    <lineage>
        <taxon>Eukaryota</taxon>
        <taxon>Fungi</taxon>
        <taxon>Dikarya</taxon>
        <taxon>Ascomycota</taxon>
        <taxon>Pezizomycotina</taxon>
        <taxon>Eurotiomycetes</taxon>
        <taxon>Eurotiomycetidae</taxon>
        <taxon>Eurotiales</taxon>
        <taxon>Aspergillaceae</taxon>
        <taxon>Penicillium</taxon>
    </lineage>
</organism>
<name>A0A1V6QK97_9EURO</name>
<dbReference type="Proteomes" id="UP000191672">
    <property type="component" value="Unassembled WGS sequence"/>
</dbReference>
<dbReference type="OrthoDB" id="5345625at2759"/>
<protein>
    <submittedName>
        <fullName evidence="2">Uncharacterized protein</fullName>
    </submittedName>
</protein>
<sequence length="335" mass="37085">MNTTAQYSPVKDGRRILGEKDSNACLSPAPHAKQSFPVSGTPTKRMSTIFLPRELLPSPIFAGQKRTRDQMDETEESIGHVHARESSSQRAPSAAQEDMQSQLRQTPDAMDIQTPQNSQPERDQTQDRMETCRAPAMPHTPEEETRSVPEDPDARKMFIQEKASLLRNRLQSAMRNVTDHQFDRRVSELEAHSRKCPRLSLSVLSTPPLSSRKHFTSSHLKTPRISSSGFSSTPSNDTPDLPARPSVLSSSVPQHRAKAHGQHTPPNALGSPMQLSSPPATVIRRERERESSMGPRAELGVEDAMTPSQRGDAVDGLLKLMSTTDRNQSSDSWTG</sequence>
<keyword evidence="3" id="KW-1185">Reference proteome</keyword>
<evidence type="ECO:0000313" key="3">
    <source>
        <dbReference type="Proteomes" id="UP000191672"/>
    </source>
</evidence>
<dbReference type="EMBL" id="MDYN01000002">
    <property type="protein sequence ID" value="OQD89625.1"/>
    <property type="molecule type" value="Genomic_DNA"/>
</dbReference>
<reference evidence="3" key="1">
    <citation type="journal article" date="2017" name="Nat. Microbiol.">
        <title>Global analysis of biosynthetic gene clusters reveals vast potential of secondary metabolite production in Penicillium species.</title>
        <authorList>
            <person name="Nielsen J.C."/>
            <person name="Grijseels S."/>
            <person name="Prigent S."/>
            <person name="Ji B."/>
            <person name="Dainat J."/>
            <person name="Nielsen K.F."/>
            <person name="Frisvad J.C."/>
            <person name="Workman M."/>
            <person name="Nielsen J."/>
        </authorList>
    </citation>
    <scope>NUCLEOTIDE SEQUENCE [LARGE SCALE GENOMIC DNA]</scope>
    <source>
        <strain evidence="3">IBT 31811</strain>
    </source>
</reference>
<dbReference type="STRING" id="416450.A0A1V6QK97"/>
<dbReference type="AlphaFoldDB" id="A0A1V6QK97"/>
<feature type="region of interest" description="Disordered" evidence="1">
    <location>
        <begin position="1"/>
        <end position="44"/>
    </location>
</feature>
<feature type="region of interest" description="Disordered" evidence="1">
    <location>
        <begin position="59"/>
        <end position="129"/>
    </location>
</feature>
<accession>A0A1V6QK97</accession>
<evidence type="ECO:0000256" key="1">
    <source>
        <dbReference type="SAM" id="MobiDB-lite"/>
    </source>
</evidence>
<evidence type="ECO:0000313" key="2">
    <source>
        <dbReference type="EMBL" id="OQD89625.1"/>
    </source>
</evidence>
<feature type="region of interest" description="Disordered" evidence="1">
    <location>
        <begin position="204"/>
        <end position="310"/>
    </location>
</feature>
<comment type="caution">
    <text evidence="2">The sequence shown here is derived from an EMBL/GenBank/DDBJ whole genome shotgun (WGS) entry which is preliminary data.</text>
</comment>